<dbReference type="PATRIC" id="fig|584657.3.peg.4309"/>
<keyword evidence="1" id="KW-0285">Flavoprotein</keyword>
<dbReference type="OrthoDB" id="9811557at2"/>
<protein>
    <submittedName>
        <fullName evidence="4">Glycolate oxidase</fullName>
    </submittedName>
</protein>
<gene>
    <name evidence="4" type="ORF">N864_09190</name>
</gene>
<dbReference type="InterPro" id="IPR016166">
    <property type="entry name" value="FAD-bd_PCMH"/>
</dbReference>
<evidence type="ECO:0000313" key="5">
    <source>
        <dbReference type="Proteomes" id="UP000019494"/>
    </source>
</evidence>
<dbReference type="PANTHER" id="PTHR11748">
    <property type="entry name" value="D-LACTATE DEHYDROGENASE"/>
    <property type="match status" value="1"/>
</dbReference>
<dbReference type="Gene3D" id="3.30.465.10">
    <property type="match status" value="1"/>
</dbReference>
<evidence type="ECO:0000313" key="4">
    <source>
        <dbReference type="EMBL" id="EWT03812.1"/>
    </source>
</evidence>
<evidence type="ECO:0000256" key="1">
    <source>
        <dbReference type="ARBA" id="ARBA00022630"/>
    </source>
</evidence>
<keyword evidence="2" id="KW-0274">FAD</keyword>
<dbReference type="SUPFAM" id="SSF56176">
    <property type="entry name" value="FAD-binding/transporter-associated domain-like"/>
    <property type="match status" value="1"/>
</dbReference>
<feature type="domain" description="FAD-binding PCMH-type" evidence="3">
    <location>
        <begin position="25"/>
        <end position="203"/>
    </location>
</feature>
<evidence type="ECO:0000259" key="3">
    <source>
        <dbReference type="PROSITE" id="PS51387"/>
    </source>
</evidence>
<keyword evidence="5" id="KW-1185">Reference proteome</keyword>
<name>W9GF15_9MICO</name>
<organism evidence="4 5">
    <name type="scientific">Intrasporangium chromatireducens Q5-1</name>
    <dbReference type="NCBI Taxonomy" id="584657"/>
    <lineage>
        <taxon>Bacteria</taxon>
        <taxon>Bacillati</taxon>
        <taxon>Actinomycetota</taxon>
        <taxon>Actinomycetes</taxon>
        <taxon>Micrococcales</taxon>
        <taxon>Intrasporangiaceae</taxon>
        <taxon>Intrasporangium</taxon>
    </lineage>
</organism>
<dbReference type="GO" id="GO:0071949">
    <property type="term" value="F:FAD binding"/>
    <property type="evidence" value="ECO:0007669"/>
    <property type="project" value="InterPro"/>
</dbReference>
<dbReference type="GO" id="GO:0003824">
    <property type="term" value="F:catalytic activity"/>
    <property type="evidence" value="ECO:0007669"/>
    <property type="project" value="InterPro"/>
</dbReference>
<proteinExistence type="predicted"/>
<dbReference type="SUPFAM" id="SSF55103">
    <property type="entry name" value="FAD-linked oxidases, C-terminal domain"/>
    <property type="match status" value="1"/>
</dbReference>
<dbReference type="InterPro" id="IPR016169">
    <property type="entry name" value="FAD-bd_PCMH_sub2"/>
</dbReference>
<dbReference type="AlphaFoldDB" id="W9GF15"/>
<sequence>MADVLEDLTAATGGHARAATDDDAVAGVMPSWVASPGTADEAAALMRAAAAHDLTLVARGTGTKLGWGAPPEHVDVVVDTTRMDQVVEHAAGDLIVVVGAGRRLADLQAELGDAGQRVGIDPTRSGTVGGAVATAATGPTRLFHGAVRDLVIGMRFVRPDGVVAHAGGKVVKNVAGYDLGKVLTGSFGTLGLITEVAFRLHPLPEAQRWVTCAVDGPSDIQQHVLALVHSQLVPAAVELDRSRDGASLGVLLEGIAPGVEQRVTEVRTLLGAAATDAATPPEWWGTEPATPSGVLLKVTHEIGRFTRLLEALDAAADSAGLATTLRGSPAVGTALVGVGAPSAGGAVSAGAVRELVDELRRRATTFGGSVVVLDAPPQLREGLDVWGPVTALDLMRSVKQRFDPERRLAPGRFVGGI</sequence>
<dbReference type="Pfam" id="PF01565">
    <property type="entry name" value="FAD_binding_4"/>
    <property type="match status" value="1"/>
</dbReference>
<evidence type="ECO:0000256" key="2">
    <source>
        <dbReference type="ARBA" id="ARBA00022827"/>
    </source>
</evidence>
<accession>W9GF15</accession>
<dbReference type="PANTHER" id="PTHR11748:SF103">
    <property type="entry name" value="GLYCOLATE OXIDASE SUBUNIT GLCE"/>
    <property type="match status" value="1"/>
</dbReference>
<dbReference type="EMBL" id="AWQS01000447">
    <property type="protein sequence ID" value="EWT03812.1"/>
    <property type="molecule type" value="Genomic_DNA"/>
</dbReference>
<dbReference type="InterPro" id="IPR016164">
    <property type="entry name" value="FAD-linked_Oxase-like_C"/>
</dbReference>
<comment type="caution">
    <text evidence="4">The sequence shown here is derived from an EMBL/GenBank/DDBJ whole genome shotgun (WGS) entry which is preliminary data.</text>
</comment>
<dbReference type="InterPro" id="IPR006094">
    <property type="entry name" value="Oxid_FAD_bind_N"/>
</dbReference>
<reference evidence="5" key="1">
    <citation type="submission" date="2013-08" db="EMBL/GenBank/DDBJ databases">
        <title>Intrasporangium oryzae NRRL B-24470.</title>
        <authorList>
            <person name="Liu H."/>
            <person name="Wang G."/>
        </authorList>
    </citation>
    <scope>NUCLEOTIDE SEQUENCE [LARGE SCALE GENOMIC DNA]</scope>
    <source>
        <strain evidence="5">Q5-1</strain>
    </source>
</reference>
<dbReference type="PROSITE" id="PS51387">
    <property type="entry name" value="FAD_PCMH"/>
    <property type="match status" value="1"/>
</dbReference>
<dbReference type="Proteomes" id="UP000019494">
    <property type="component" value="Unassembled WGS sequence"/>
</dbReference>
<dbReference type="InterPro" id="IPR036318">
    <property type="entry name" value="FAD-bd_PCMH-like_sf"/>
</dbReference>